<name>A0A9E7R2I9_9EURY</name>
<dbReference type="AlphaFoldDB" id="A0A9E7R2I9"/>
<proteinExistence type="predicted"/>
<feature type="domain" description="DUF7130" evidence="1">
    <location>
        <begin position="14"/>
        <end position="101"/>
    </location>
</feature>
<evidence type="ECO:0000313" key="2">
    <source>
        <dbReference type="EMBL" id="UWM54069.1"/>
    </source>
</evidence>
<accession>A0A9E7R2I9</accession>
<evidence type="ECO:0000313" key="3">
    <source>
        <dbReference type="Proteomes" id="UP001057580"/>
    </source>
</evidence>
<dbReference type="InterPro" id="IPR055554">
    <property type="entry name" value="DUF7130"/>
</dbReference>
<dbReference type="Pfam" id="PF23458">
    <property type="entry name" value="DUF7130"/>
    <property type="match status" value="1"/>
</dbReference>
<gene>
    <name evidence="2" type="ORF">N0B31_18360</name>
</gene>
<evidence type="ECO:0000259" key="1">
    <source>
        <dbReference type="Pfam" id="PF23458"/>
    </source>
</evidence>
<dbReference type="KEGG" id="ssai:N0B31_18360"/>
<sequence>MSQSHEEAERRVTFGEAVYDDEGNELGSVRGLDEHGFYVSTSDGVLAMSMEHEASSKAGVKELHWRCWECGELGKLEGTDLPETCPSCGAAKEELYYWQQD</sequence>
<dbReference type="EMBL" id="CP104003">
    <property type="protein sequence ID" value="UWM54069.1"/>
    <property type="molecule type" value="Genomic_DNA"/>
</dbReference>
<dbReference type="RefSeq" id="WP_260593063.1">
    <property type="nucleotide sequence ID" value="NZ_CP104003.1"/>
</dbReference>
<protein>
    <recommendedName>
        <fullName evidence="1">DUF7130 domain-containing protein</fullName>
    </recommendedName>
</protein>
<reference evidence="2" key="1">
    <citation type="submission" date="2022-09" db="EMBL/GenBank/DDBJ databases">
        <title>Diverse halophilic archaea isolated from saline environments.</title>
        <authorList>
            <person name="Cui H.-L."/>
        </authorList>
    </citation>
    <scope>NUCLEOTIDE SEQUENCE</scope>
    <source>
        <strain evidence="2">ZS-35-S2</strain>
    </source>
</reference>
<organism evidence="2 3">
    <name type="scientific">Salinirubellus salinus</name>
    <dbReference type="NCBI Taxonomy" id="1364945"/>
    <lineage>
        <taxon>Archaea</taxon>
        <taxon>Methanobacteriati</taxon>
        <taxon>Methanobacteriota</taxon>
        <taxon>Stenosarchaea group</taxon>
        <taxon>Halobacteria</taxon>
        <taxon>Halobacteriales</taxon>
        <taxon>Natronomonadaceae</taxon>
        <taxon>Salinirubellus</taxon>
    </lineage>
</organism>
<dbReference type="GeneID" id="74944428"/>
<dbReference type="SUPFAM" id="SSF57802">
    <property type="entry name" value="Rubredoxin-like"/>
    <property type="match status" value="1"/>
</dbReference>
<dbReference type="Proteomes" id="UP001057580">
    <property type="component" value="Chromosome"/>
</dbReference>
<keyword evidence="3" id="KW-1185">Reference proteome</keyword>